<comment type="caution">
    <text evidence="1">The sequence shown here is derived from an EMBL/GenBank/DDBJ whole genome shotgun (WGS) entry which is preliminary data.</text>
</comment>
<gene>
    <name evidence="1" type="ORF">IHE45_17G065100</name>
</gene>
<sequence>MERLSLRVCLFVLLLLISFTTQRERIFVYLWKELENMVNNGEFPKNENFVFVKGPRRALMVDSRTRPNKSNRLSPCMKGLCILQGARRALMGGNKPYKPQRLSPGGPDPQHHSKNHS</sequence>
<evidence type="ECO:0000313" key="2">
    <source>
        <dbReference type="Proteomes" id="UP000827976"/>
    </source>
</evidence>
<evidence type="ECO:0000313" key="1">
    <source>
        <dbReference type="EMBL" id="KAH7658115.1"/>
    </source>
</evidence>
<organism evidence="1 2">
    <name type="scientific">Dioscorea alata</name>
    <name type="common">Purple yam</name>
    <dbReference type="NCBI Taxonomy" id="55571"/>
    <lineage>
        <taxon>Eukaryota</taxon>
        <taxon>Viridiplantae</taxon>
        <taxon>Streptophyta</taxon>
        <taxon>Embryophyta</taxon>
        <taxon>Tracheophyta</taxon>
        <taxon>Spermatophyta</taxon>
        <taxon>Magnoliopsida</taxon>
        <taxon>Liliopsida</taxon>
        <taxon>Dioscoreales</taxon>
        <taxon>Dioscoreaceae</taxon>
        <taxon>Dioscorea</taxon>
    </lineage>
</organism>
<protein>
    <submittedName>
        <fullName evidence="1">Uncharacterized protein</fullName>
    </submittedName>
</protein>
<keyword evidence="2" id="KW-1185">Reference proteome</keyword>
<accession>A0ACB7UCR2</accession>
<reference evidence="2" key="1">
    <citation type="journal article" date="2022" name="Nat. Commun.">
        <title>Chromosome evolution and the genetic basis of agronomically important traits in greater yam.</title>
        <authorList>
            <person name="Bredeson J.V."/>
            <person name="Lyons J.B."/>
            <person name="Oniyinde I.O."/>
            <person name="Okereke N.R."/>
            <person name="Kolade O."/>
            <person name="Nnabue I."/>
            <person name="Nwadili C.O."/>
            <person name="Hribova E."/>
            <person name="Parker M."/>
            <person name="Nwogha J."/>
            <person name="Shu S."/>
            <person name="Carlson J."/>
            <person name="Kariba R."/>
            <person name="Muthemba S."/>
            <person name="Knop K."/>
            <person name="Barton G.J."/>
            <person name="Sherwood A.V."/>
            <person name="Lopez-Montes A."/>
            <person name="Asiedu R."/>
            <person name="Jamnadass R."/>
            <person name="Muchugi A."/>
            <person name="Goodstein D."/>
            <person name="Egesi C.N."/>
            <person name="Featherston J."/>
            <person name="Asfaw A."/>
            <person name="Simpson G.G."/>
            <person name="Dolezel J."/>
            <person name="Hendre P.S."/>
            <person name="Van Deynze A."/>
            <person name="Kumar P.L."/>
            <person name="Obidiegwu J.E."/>
            <person name="Bhattacharjee R."/>
            <person name="Rokhsar D.S."/>
        </authorList>
    </citation>
    <scope>NUCLEOTIDE SEQUENCE [LARGE SCALE GENOMIC DNA]</scope>
    <source>
        <strain evidence="2">cv. TDa95/00328</strain>
    </source>
</reference>
<dbReference type="EMBL" id="CM037027">
    <property type="protein sequence ID" value="KAH7658115.1"/>
    <property type="molecule type" value="Genomic_DNA"/>
</dbReference>
<name>A0ACB7UCR2_DIOAL</name>
<dbReference type="Proteomes" id="UP000827976">
    <property type="component" value="Chromosome 17"/>
</dbReference>
<proteinExistence type="predicted"/>